<name>A0A1J5QFU3_9ZZZZ</name>
<evidence type="ECO:0000256" key="1">
    <source>
        <dbReference type="SAM" id="MobiDB-lite"/>
    </source>
</evidence>
<evidence type="ECO:0000313" key="3">
    <source>
        <dbReference type="EMBL" id="OIQ82406.1"/>
    </source>
</evidence>
<reference evidence="3" key="1">
    <citation type="submission" date="2016-10" db="EMBL/GenBank/DDBJ databases">
        <title>Sequence of Gallionella enrichment culture.</title>
        <authorList>
            <person name="Poehlein A."/>
            <person name="Muehling M."/>
            <person name="Daniel R."/>
        </authorList>
    </citation>
    <scope>NUCLEOTIDE SEQUENCE</scope>
</reference>
<comment type="caution">
    <text evidence="3">The sequence shown here is derived from an EMBL/GenBank/DDBJ whole genome shotgun (WGS) entry which is preliminary data.</text>
</comment>
<dbReference type="Gene3D" id="2.60.200.20">
    <property type="match status" value="1"/>
</dbReference>
<dbReference type="PROSITE" id="PS50006">
    <property type="entry name" value="FHA_DOMAIN"/>
    <property type="match status" value="1"/>
</dbReference>
<dbReference type="Pfam" id="PF00498">
    <property type="entry name" value="FHA"/>
    <property type="match status" value="1"/>
</dbReference>
<dbReference type="InterPro" id="IPR000253">
    <property type="entry name" value="FHA_dom"/>
</dbReference>
<feature type="compositionally biased region" description="Basic and acidic residues" evidence="1">
    <location>
        <begin position="180"/>
        <end position="200"/>
    </location>
</feature>
<evidence type="ECO:0000259" key="2">
    <source>
        <dbReference type="PROSITE" id="PS50006"/>
    </source>
</evidence>
<organism evidence="3">
    <name type="scientific">mine drainage metagenome</name>
    <dbReference type="NCBI Taxonomy" id="410659"/>
    <lineage>
        <taxon>unclassified sequences</taxon>
        <taxon>metagenomes</taxon>
        <taxon>ecological metagenomes</taxon>
    </lineage>
</organism>
<dbReference type="EMBL" id="MLJW01000808">
    <property type="protein sequence ID" value="OIQ82406.1"/>
    <property type="molecule type" value="Genomic_DNA"/>
</dbReference>
<dbReference type="AlphaFoldDB" id="A0A1J5QFU3"/>
<dbReference type="CDD" id="cd00060">
    <property type="entry name" value="FHA"/>
    <property type="match status" value="1"/>
</dbReference>
<sequence length="331" mass="34838">MIIPEYTQGDWYAIIAEGLVVMLDPTASAAIVRESWANLRNGGGLDGQVALLAHVRADDLPDLAIVDVAGGRVRAVVRGSVEVEVIAHGVPSILGGHTSGSLSEQVVEDAELVLVRALPTARVDRRRKSVVHLPVLAAVVSADAVRIQLRTAASSSQVDEMTIERPRVAPPAGEPALMDGGRRSPSGERSGGRRAAEGEPRAWAGDRTSGEGARSSHTGAPARLRLPTGLVVSLDRAVLLGRAPQVSRVTNAELPRLVTVASPEQDISRTHAEVRVEADDVLVTDLHSTNGVLLTPYGEPARRLHPGEPTVLRPGGVVDLGEGVTFTVERG</sequence>
<gene>
    <name evidence="3" type="ORF">GALL_358030</name>
</gene>
<protein>
    <submittedName>
        <fullName evidence="3">FHA domain protein</fullName>
    </submittedName>
</protein>
<feature type="domain" description="FHA" evidence="2">
    <location>
        <begin position="238"/>
        <end position="295"/>
    </location>
</feature>
<dbReference type="InterPro" id="IPR008984">
    <property type="entry name" value="SMAD_FHA_dom_sf"/>
</dbReference>
<accession>A0A1J5QFU3</accession>
<feature type="region of interest" description="Disordered" evidence="1">
    <location>
        <begin position="156"/>
        <end position="221"/>
    </location>
</feature>
<dbReference type="SUPFAM" id="SSF49879">
    <property type="entry name" value="SMAD/FHA domain"/>
    <property type="match status" value="1"/>
</dbReference>
<proteinExistence type="predicted"/>